<feature type="compositionally biased region" description="Basic and acidic residues" evidence="1">
    <location>
        <begin position="25"/>
        <end position="35"/>
    </location>
</feature>
<protein>
    <submittedName>
        <fullName evidence="2">Uncharacterized protein</fullName>
    </submittedName>
</protein>
<gene>
    <name evidence="2" type="ORF">JIN84_11310</name>
</gene>
<comment type="caution">
    <text evidence="2">The sequence shown here is derived from an EMBL/GenBank/DDBJ whole genome shotgun (WGS) entry which is preliminary data.</text>
</comment>
<name>A0A934VBR0_9BACT</name>
<feature type="compositionally biased region" description="Basic and acidic residues" evidence="1">
    <location>
        <begin position="57"/>
        <end position="66"/>
    </location>
</feature>
<dbReference type="Proteomes" id="UP000600139">
    <property type="component" value="Unassembled WGS sequence"/>
</dbReference>
<evidence type="ECO:0000256" key="1">
    <source>
        <dbReference type="SAM" id="MobiDB-lite"/>
    </source>
</evidence>
<dbReference type="EMBL" id="JAENIK010000011">
    <property type="protein sequence ID" value="MBK1816201.1"/>
    <property type="molecule type" value="Genomic_DNA"/>
</dbReference>
<evidence type="ECO:0000313" key="2">
    <source>
        <dbReference type="EMBL" id="MBK1816201.1"/>
    </source>
</evidence>
<organism evidence="2 3">
    <name type="scientific">Luteolibacter yonseiensis</name>
    <dbReference type="NCBI Taxonomy" id="1144680"/>
    <lineage>
        <taxon>Bacteria</taxon>
        <taxon>Pseudomonadati</taxon>
        <taxon>Verrucomicrobiota</taxon>
        <taxon>Verrucomicrobiia</taxon>
        <taxon>Verrucomicrobiales</taxon>
        <taxon>Verrucomicrobiaceae</taxon>
        <taxon>Luteolibacter</taxon>
    </lineage>
</organism>
<evidence type="ECO:0000313" key="3">
    <source>
        <dbReference type="Proteomes" id="UP000600139"/>
    </source>
</evidence>
<proteinExistence type="predicted"/>
<reference evidence="2" key="1">
    <citation type="submission" date="2021-01" db="EMBL/GenBank/DDBJ databases">
        <title>Modified the classification status of verrucomicrobia.</title>
        <authorList>
            <person name="Feng X."/>
        </authorList>
    </citation>
    <scope>NUCLEOTIDE SEQUENCE</scope>
    <source>
        <strain evidence="2">JCM 18052</strain>
    </source>
</reference>
<feature type="region of interest" description="Disordered" evidence="1">
    <location>
        <begin position="24"/>
        <end position="75"/>
    </location>
</feature>
<dbReference type="RefSeq" id="WP_200351153.1">
    <property type="nucleotide sequence ID" value="NZ_BAABHZ010000006.1"/>
</dbReference>
<accession>A0A934VBR0</accession>
<dbReference type="AlphaFoldDB" id="A0A934VBR0"/>
<keyword evidence="3" id="KW-1185">Reference proteome</keyword>
<sequence length="381" mass="40267">MKKTERIAWVVVVSALVVWNVSGRDGADGGGKPDRSGAAAAGSSGRHRAGQPLVGKTSERARRGAPEGEISARTGSIRSRSLNALRSADPVARMSAFLQVLSSCDATGLGQVEEAMEELKAAGIPLAGEEELMHFRAGQLNGAGLLADRTGKAEDFAELANVRRQYEGWIQSDPQAAGRWLDGLPTGRFRDQMAVAYITASTKDDPLGAFDLVATLHPSQQAVAGGQVAASATTEDAAALLWTLEANAGTGGPYLETMFTALAGKVAEGNDPAAVSLIEEHLDQPFVSDSALSLVSAAKAKFDPQGALHWAVEMETRKADRVNHGQVVSTVIEALSLEGLETAESWAAAQPDADALLRAIERRKEKLQDRQGGENKYDRDD</sequence>